<evidence type="ECO:0000313" key="1">
    <source>
        <dbReference type="EMBL" id="CAB9513573.1"/>
    </source>
</evidence>
<name>A0A9N8E335_9STRA</name>
<evidence type="ECO:0000313" key="2">
    <source>
        <dbReference type="Proteomes" id="UP001153069"/>
    </source>
</evidence>
<comment type="caution">
    <text evidence="1">The sequence shown here is derived from an EMBL/GenBank/DDBJ whole genome shotgun (WGS) entry which is preliminary data.</text>
</comment>
<sequence>MRNGLHWKLLAAMDYHYSAPYEFQQSHSYGNGLSTKPLECTTSNGTRKWSSCNIPQADFNLQLGLVMGKHLEYSTHSGPSMFHRKPTEYYSSLRANSKPVVCILVLPTADTSNRCHAVVPHRTSSSCFPASWESKGMNRPLASILT</sequence>
<accession>A0A9N8E335</accession>
<dbReference type="EMBL" id="CAICTM010000599">
    <property type="protein sequence ID" value="CAB9513573.1"/>
    <property type="molecule type" value="Genomic_DNA"/>
</dbReference>
<dbReference type="Proteomes" id="UP001153069">
    <property type="component" value="Unassembled WGS sequence"/>
</dbReference>
<protein>
    <submittedName>
        <fullName evidence="1">Uncharacterized protein</fullName>
    </submittedName>
</protein>
<organism evidence="1 2">
    <name type="scientific">Seminavis robusta</name>
    <dbReference type="NCBI Taxonomy" id="568900"/>
    <lineage>
        <taxon>Eukaryota</taxon>
        <taxon>Sar</taxon>
        <taxon>Stramenopiles</taxon>
        <taxon>Ochrophyta</taxon>
        <taxon>Bacillariophyta</taxon>
        <taxon>Bacillariophyceae</taxon>
        <taxon>Bacillariophycidae</taxon>
        <taxon>Naviculales</taxon>
        <taxon>Naviculaceae</taxon>
        <taxon>Seminavis</taxon>
    </lineage>
</organism>
<proteinExistence type="predicted"/>
<gene>
    <name evidence="1" type="ORF">SEMRO_600_G173341.1</name>
</gene>
<dbReference type="AlphaFoldDB" id="A0A9N8E335"/>
<reference evidence="1" key="1">
    <citation type="submission" date="2020-06" db="EMBL/GenBank/DDBJ databases">
        <authorList>
            <consortium name="Plant Systems Biology data submission"/>
        </authorList>
    </citation>
    <scope>NUCLEOTIDE SEQUENCE</scope>
    <source>
        <strain evidence="1">D6</strain>
    </source>
</reference>
<keyword evidence="2" id="KW-1185">Reference proteome</keyword>